<dbReference type="SUPFAM" id="SSF51905">
    <property type="entry name" value="FAD/NAD(P)-binding domain"/>
    <property type="match status" value="1"/>
</dbReference>
<evidence type="ECO:0000259" key="5">
    <source>
        <dbReference type="Pfam" id="PF07992"/>
    </source>
</evidence>
<dbReference type="InterPro" id="IPR023753">
    <property type="entry name" value="FAD/NAD-binding_dom"/>
</dbReference>
<dbReference type="GeneID" id="4391613"/>
<keyword evidence="3" id="KW-0274">FAD</keyword>
<name>Q2H2V9_CHAGB</name>
<dbReference type="PRINTS" id="PR00411">
    <property type="entry name" value="PNDRDTASEI"/>
</dbReference>
<dbReference type="HOGENOM" id="CLU_019845_6_2_1"/>
<dbReference type="OrthoDB" id="202203at2759"/>
<dbReference type="PANTHER" id="PTHR43735">
    <property type="entry name" value="APOPTOSIS-INDUCING FACTOR 1"/>
    <property type="match status" value="1"/>
</dbReference>
<dbReference type="Pfam" id="PF07992">
    <property type="entry name" value="Pyr_redox_2"/>
    <property type="match status" value="1"/>
</dbReference>
<evidence type="ECO:0000256" key="4">
    <source>
        <dbReference type="ARBA" id="ARBA00023002"/>
    </source>
</evidence>
<keyword evidence="7" id="KW-1185">Reference proteome</keyword>
<dbReference type="OMA" id="MAVTHQL"/>
<gene>
    <name evidence="6" type="ORF">CHGG_03887</name>
</gene>
<evidence type="ECO:0000313" key="7">
    <source>
        <dbReference type="Proteomes" id="UP000001056"/>
    </source>
</evidence>
<sequence length="380" mass="39930">MSKTVVILGGSIGGLHVAHALLKKNIKDTKVILVSKNSHFYWNLASVRAIIPGQIKDEQLFQPLQAALSRYPTESWELVIGSASAADFDAKTVEITLPDGTTRTLPYHQLVLATGARSPSPDTPWKAPGTYEQTLASLHDTAARVASAQHIIVGGAGSTGIEVAGELGYEYGKTKEIVLLCSGDKVAGGSALADAAANELKKLNVTIKYGAHVAEARPAAAAGEGQASKTEVVLASGETLTTDLYLPTTGLIPNTEYIPAQYLVDGAVVRPVQVDEYLRVPGTQEVWACGDIVSKPRAGFFYTQKQAVSVAKNVEAALAGLKPAVAKGPPVDVFACAVGRDRGVGRINNSIKMPSFAVWAAKGRTLALPMVKTYIDGSVA</sequence>
<dbReference type="GO" id="GO:0050660">
    <property type="term" value="F:flavin adenine dinucleotide binding"/>
    <property type="evidence" value="ECO:0007669"/>
    <property type="project" value="TreeGrafter"/>
</dbReference>
<evidence type="ECO:0000256" key="2">
    <source>
        <dbReference type="ARBA" id="ARBA00022630"/>
    </source>
</evidence>
<dbReference type="Proteomes" id="UP000001056">
    <property type="component" value="Unassembled WGS sequence"/>
</dbReference>
<feature type="domain" description="FAD/NAD(P)-binding" evidence="5">
    <location>
        <begin position="4"/>
        <end position="296"/>
    </location>
</feature>
<keyword evidence="4" id="KW-0560">Oxidoreductase</keyword>
<dbReference type="AlphaFoldDB" id="Q2H2V9"/>
<evidence type="ECO:0000256" key="1">
    <source>
        <dbReference type="ARBA" id="ARBA00006442"/>
    </source>
</evidence>
<comment type="similarity">
    <text evidence="1">Belongs to the FAD-dependent oxidoreductase family.</text>
</comment>
<dbReference type="STRING" id="306901.Q2H2V9"/>
<protein>
    <recommendedName>
        <fullName evidence="5">FAD/NAD(P)-binding domain-containing protein</fullName>
    </recommendedName>
</protein>
<accession>Q2H2V9</accession>
<dbReference type="eggNOG" id="KOG2495">
    <property type="taxonomic scope" value="Eukaryota"/>
</dbReference>
<organism evidence="6 7">
    <name type="scientific">Chaetomium globosum (strain ATCC 6205 / CBS 148.51 / DSM 1962 / NBRC 6347 / NRRL 1970)</name>
    <name type="common">Soil fungus</name>
    <dbReference type="NCBI Taxonomy" id="306901"/>
    <lineage>
        <taxon>Eukaryota</taxon>
        <taxon>Fungi</taxon>
        <taxon>Dikarya</taxon>
        <taxon>Ascomycota</taxon>
        <taxon>Pezizomycotina</taxon>
        <taxon>Sordariomycetes</taxon>
        <taxon>Sordariomycetidae</taxon>
        <taxon>Sordariales</taxon>
        <taxon>Chaetomiaceae</taxon>
        <taxon>Chaetomium</taxon>
    </lineage>
</organism>
<dbReference type="VEuPathDB" id="FungiDB:CHGG_03887"/>
<dbReference type="InterPro" id="IPR036188">
    <property type="entry name" value="FAD/NAD-bd_sf"/>
</dbReference>
<dbReference type="Gene3D" id="3.50.50.100">
    <property type="match status" value="1"/>
</dbReference>
<dbReference type="PRINTS" id="PR00368">
    <property type="entry name" value="FADPNR"/>
</dbReference>
<evidence type="ECO:0000313" key="6">
    <source>
        <dbReference type="EMBL" id="EAQ87268.1"/>
    </source>
</evidence>
<keyword evidence="2" id="KW-0285">Flavoprotein</keyword>
<evidence type="ECO:0000256" key="3">
    <source>
        <dbReference type="ARBA" id="ARBA00022827"/>
    </source>
</evidence>
<dbReference type="EMBL" id="CH408032">
    <property type="protein sequence ID" value="EAQ87268.1"/>
    <property type="molecule type" value="Genomic_DNA"/>
</dbReference>
<dbReference type="FunCoup" id="Q2H2V9">
    <property type="interactions" value="339"/>
</dbReference>
<dbReference type="PANTHER" id="PTHR43735:SF3">
    <property type="entry name" value="FERROPTOSIS SUPPRESSOR PROTEIN 1"/>
    <property type="match status" value="1"/>
</dbReference>
<dbReference type="GO" id="GO:0004174">
    <property type="term" value="F:electron-transferring-flavoprotein dehydrogenase activity"/>
    <property type="evidence" value="ECO:0007669"/>
    <property type="project" value="TreeGrafter"/>
</dbReference>
<proteinExistence type="inferred from homology"/>
<dbReference type="RefSeq" id="XP_001223101.1">
    <property type="nucleotide sequence ID" value="XM_001223100.1"/>
</dbReference>
<dbReference type="InParanoid" id="Q2H2V9"/>
<dbReference type="GO" id="GO:0005737">
    <property type="term" value="C:cytoplasm"/>
    <property type="evidence" value="ECO:0007669"/>
    <property type="project" value="TreeGrafter"/>
</dbReference>
<reference evidence="7" key="1">
    <citation type="journal article" date="2015" name="Genome Announc.">
        <title>Draft genome sequence of the cellulolytic fungus Chaetomium globosum.</title>
        <authorList>
            <person name="Cuomo C.A."/>
            <person name="Untereiner W.A."/>
            <person name="Ma L.-J."/>
            <person name="Grabherr M."/>
            <person name="Birren B.W."/>
        </authorList>
    </citation>
    <scope>NUCLEOTIDE SEQUENCE [LARGE SCALE GENOMIC DNA]</scope>
    <source>
        <strain evidence="7">ATCC 6205 / CBS 148.51 / DSM 1962 / NBRC 6347 / NRRL 1970</strain>
    </source>
</reference>